<evidence type="ECO:0000313" key="7">
    <source>
        <dbReference type="EMBL" id="MFM9651411.1"/>
    </source>
</evidence>
<keyword evidence="1" id="KW-0805">Transcription regulation</keyword>
<accession>A0ABW9ISF6</accession>
<dbReference type="InterPro" id="IPR036271">
    <property type="entry name" value="Tet_transcr_reg_TetR-rel_C_sf"/>
</dbReference>
<dbReference type="SUPFAM" id="SSF46689">
    <property type="entry name" value="Homeodomain-like"/>
    <property type="match status" value="1"/>
</dbReference>
<dbReference type="EMBL" id="JBJVNE010000021">
    <property type="protein sequence ID" value="MFM9651411.1"/>
    <property type="molecule type" value="Genomic_DNA"/>
</dbReference>
<dbReference type="SUPFAM" id="SSF48498">
    <property type="entry name" value="Tetracyclin repressor-like, C-terminal domain"/>
    <property type="match status" value="1"/>
</dbReference>
<evidence type="ECO:0000256" key="2">
    <source>
        <dbReference type="ARBA" id="ARBA00023125"/>
    </source>
</evidence>
<gene>
    <name evidence="7" type="ORF">ACKI1S_35320</name>
</gene>
<evidence type="ECO:0000256" key="5">
    <source>
        <dbReference type="SAM" id="MobiDB-lite"/>
    </source>
</evidence>
<dbReference type="Gene3D" id="1.10.357.10">
    <property type="entry name" value="Tetracycline Repressor, domain 2"/>
    <property type="match status" value="1"/>
</dbReference>
<reference evidence="7 8" key="1">
    <citation type="submission" date="2024-12" db="EMBL/GenBank/DDBJ databases">
        <title>Forecasting of Potato common scab and diversities of Pathogenic streptomyces spp. in china.</title>
        <authorList>
            <person name="Handique U."/>
            <person name="Wu J."/>
        </authorList>
    </citation>
    <scope>NUCLEOTIDE SEQUENCE [LARGE SCALE GENOMIC DNA]</scope>
    <source>
        <strain evidence="7 8">ZRIMU1585</strain>
    </source>
</reference>
<dbReference type="Pfam" id="PF00440">
    <property type="entry name" value="TetR_N"/>
    <property type="match status" value="1"/>
</dbReference>
<feature type="domain" description="HTH tetR-type" evidence="6">
    <location>
        <begin position="9"/>
        <end position="69"/>
    </location>
</feature>
<dbReference type="InterPro" id="IPR001647">
    <property type="entry name" value="HTH_TetR"/>
</dbReference>
<evidence type="ECO:0000256" key="1">
    <source>
        <dbReference type="ARBA" id="ARBA00023015"/>
    </source>
</evidence>
<sequence length="277" mass="28755">MATVETTTTQPRERILGAATALLAEGGRDAVSTRAVSAAAGVQAQTIYRHFGDMQGLLDEVARRGYASYLAAKQAQGEDDDPVTRLRNGWDMHVAFGLANPALYRLLYTEPRPGQQFAVTGDAQQVLLAIVERVARAGRLRTGVEPAAAMIHSAGMGVTLTLIAAQADGRLSHYEGLSENVREAVLDSVLAPAPAPDDHVVARPGTGSHSAAVHAVALKSLMRDGVRSLTSGERTLLGEWLDRVAAEDSAVAGTATAGSAGSEAGTAEPGAGSARRP</sequence>
<dbReference type="PANTHER" id="PTHR30055:SF234">
    <property type="entry name" value="HTH-TYPE TRANSCRIPTIONAL REGULATOR BETI"/>
    <property type="match status" value="1"/>
</dbReference>
<evidence type="ECO:0000259" key="6">
    <source>
        <dbReference type="PROSITE" id="PS50977"/>
    </source>
</evidence>
<keyword evidence="3" id="KW-0804">Transcription</keyword>
<dbReference type="GeneID" id="93760109"/>
<keyword evidence="8" id="KW-1185">Reference proteome</keyword>
<evidence type="ECO:0000256" key="4">
    <source>
        <dbReference type="PROSITE-ProRule" id="PRU00335"/>
    </source>
</evidence>
<feature type="DNA-binding region" description="H-T-H motif" evidence="4">
    <location>
        <begin position="32"/>
        <end position="51"/>
    </location>
</feature>
<organism evidence="7 8">
    <name type="scientific">Streptomyces galilaeus</name>
    <dbReference type="NCBI Taxonomy" id="33899"/>
    <lineage>
        <taxon>Bacteria</taxon>
        <taxon>Bacillati</taxon>
        <taxon>Actinomycetota</taxon>
        <taxon>Actinomycetes</taxon>
        <taxon>Kitasatosporales</taxon>
        <taxon>Streptomycetaceae</taxon>
        <taxon>Streptomyces</taxon>
    </lineage>
</organism>
<dbReference type="PANTHER" id="PTHR30055">
    <property type="entry name" value="HTH-TYPE TRANSCRIPTIONAL REGULATOR RUTR"/>
    <property type="match status" value="1"/>
</dbReference>
<evidence type="ECO:0000313" key="8">
    <source>
        <dbReference type="Proteomes" id="UP001631993"/>
    </source>
</evidence>
<comment type="caution">
    <text evidence="7">The sequence shown here is derived from an EMBL/GenBank/DDBJ whole genome shotgun (WGS) entry which is preliminary data.</text>
</comment>
<name>A0ABW9ISF6_STRGJ</name>
<evidence type="ECO:0000256" key="3">
    <source>
        <dbReference type="ARBA" id="ARBA00023163"/>
    </source>
</evidence>
<protein>
    <submittedName>
        <fullName evidence="7">TetR/AcrR family transcriptional regulator</fullName>
    </submittedName>
</protein>
<dbReference type="RefSeq" id="WP_328734098.1">
    <property type="nucleotide sequence ID" value="NZ_JBJVMW010000023.1"/>
</dbReference>
<proteinExistence type="predicted"/>
<keyword evidence="2 4" id="KW-0238">DNA-binding</keyword>
<dbReference type="Proteomes" id="UP001631993">
    <property type="component" value="Unassembled WGS sequence"/>
</dbReference>
<feature type="region of interest" description="Disordered" evidence="5">
    <location>
        <begin position="251"/>
        <end position="277"/>
    </location>
</feature>
<dbReference type="InterPro" id="IPR009057">
    <property type="entry name" value="Homeodomain-like_sf"/>
</dbReference>
<dbReference type="InterPro" id="IPR050109">
    <property type="entry name" value="HTH-type_TetR-like_transc_reg"/>
</dbReference>
<dbReference type="PRINTS" id="PR00455">
    <property type="entry name" value="HTHTETR"/>
</dbReference>
<dbReference type="PROSITE" id="PS50977">
    <property type="entry name" value="HTH_TETR_2"/>
    <property type="match status" value="1"/>
</dbReference>